<dbReference type="AlphaFoldDB" id="A0A7G6U1D3"/>
<evidence type="ECO:0000313" key="6">
    <source>
        <dbReference type="Proteomes" id="UP000515291"/>
    </source>
</evidence>
<dbReference type="Gene3D" id="3.40.50.720">
    <property type="entry name" value="NAD(P)-binding Rossmann-like Domain"/>
    <property type="match status" value="1"/>
</dbReference>
<dbReference type="RefSeq" id="WP_184511713.1">
    <property type="nucleotide sequence ID" value="NZ_CP050292.1"/>
</dbReference>
<protein>
    <submittedName>
        <fullName evidence="5">NAD(P)-dependent oxidoreductase</fullName>
    </submittedName>
</protein>
<dbReference type="KEGG" id="trb:HB776_17455"/>
<proteinExistence type="inferred from homology"/>
<dbReference type="GO" id="GO:0016491">
    <property type="term" value="F:oxidoreductase activity"/>
    <property type="evidence" value="ECO:0007669"/>
    <property type="project" value="UniProtKB-KW"/>
</dbReference>
<evidence type="ECO:0000259" key="4">
    <source>
        <dbReference type="Pfam" id="PF01370"/>
    </source>
</evidence>
<dbReference type="Pfam" id="PF01370">
    <property type="entry name" value="Epimerase"/>
    <property type="match status" value="1"/>
</dbReference>
<gene>
    <name evidence="5" type="ORF">HB776_17455</name>
</gene>
<keyword evidence="3" id="KW-0520">NAD</keyword>
<comment type="similarity">
    <text evidence="1">Belongs to the NAD(P)-dependent epimerase/dehydratase family.</text>
</comment>
<dbReference type="EMBL" id="CP050292">
    <property type="protein sequence ID" value="QND72815.1"/>
    <property type="molecule type" value="Genomic_DNA"/>
</dbReference>
<evidence type="ECO:0000256" key="3">
    <source>
        <dbReference type="ARBA" id="ARBA00023027"/>
    </source>
</evidence>
<dbReference type="InterPro" id="IPR036291">
    <property type="entry name" value="NAD(P)-bd_dom_sf"/>
</dbReference>
<evidence type="ECO:0000256" key="2">
    <source>
        <dbReference type="ARBA" id="ARBA00023002"/>
    </source>
</evidence>
<dbReference type="PANTHER" id="PTHR43103:SF5">
    <property type="entry name" value="4-EPIMERASE, PUTATIVE (AFU_ORTHOLOGUE AFUA_7G00360)-RELATED"/>
    <property type="match status" value="1"/>
</dbReference>
<accession>A0A7G6U1D3</accession>
<sequence length="274" mass="30163">MFVMTSHRRILITGAAGALGRCVRDGLVGAYEIVRSTDIAPLAGARNGEEVEAGDLRDLDDAVRLATGVDAIVHLAGIPREADWETIRDVNIDGTYHVYEAARLAGVRRVIFASSNHTVGFYRRDTPIGREAPVRPDSRYGVSKVVGEALARLYADKYGIESVCLRIGQFRPQPTNPRMLALWISERDLVSLIRCSLDTDGVHFEVVYGISDNSRGWYEDPYGRLPFKPRDNAESQATDDVLADRSESLTPVSAVFQGGPYCEDEFSGSPDRIS</sequence>
<reference evidence="6" key="1">
    <citation type="journal article" date="2020" name="Mol. Plant Microbe">
        <title>Rhizobial microsymbionts of the narrowly endemic Oxytropis species growing in Kamchatka are characterized by significant genetic diversity and possess a set of genes that are associated with T3SS and T6SS secretion systems and can affect the development of symbiosis.</title>
        <authorList>
            <person name="Safronova V."/>
            <person name="Guro P."/>
            <person name="Sazanova A."/>
            <person name="Kuznetsova I."/>
            <person name="Belimov A."/>
            <person name="Yakubov V."/>
            <person name="Chirak E."/>
            <person name="Afonin A."/>
            <person name="Gogolev Y."/>
            <person name="Andronov E."/>
            <person name="Tikhonovich I."/>
        </authorList>
    </citation>
    <scope>NUCLEOTIDE SEQUENCE [LARGE SCALE GENOMIC DNA]</scope>
    <source>
        <strain evidence="6">581</strain>
    </source>
</reference>
<dbReference type="Proteomes" id="UP000515291">
    <property type="component" value="Chromosome"/>
</dbReference>
<evidence type="ECO:0000256" key="1">
    <source>
        <dbReference type="ARBA" id="ARBA00007637"/>
    </source>
</evidence>
<organism evidence="5 6">
    <name type="scientific">Tardiphaga robiniae</name>
    <dbReference type="NCBI Taxonomy" id="943830"/>
    <lineage>
        <taxon>Bacteria</taxon>
        <taxon>Pseudomonadati</taxon>
        <taxon>Pseudomonadota</taxon>
        <taxon>Alphaproteobacteria</taxon>
        <taxon>Hyphomicrobiales</taxon>
        <taxon>Nitrobacteraceae</taxon>
        <taxon>Tardiphaga</taxon>
    </lineage>
</organism>
<dbReference type="InterPro" id="IPR001509">
    <property type="entry name" value="Epimerase_deHydtase"/>
</dbReference>
<name>A0A7G6U1D3_9BRAD</name>
<keyword evidence="2" id="KW-0560">Oxidoreductase</keyword>
<feature type="domain" description="NAD-dependent epimerase/dehydratase" evidence="4">
    <location>
        <begin position="10"/>
        <end position="168"/>
    </location>
</feature>
<dbReference type="SUPFAM" id="SSF51735">
    <property type="entry name" value="NAD(P)-binding Rossmann-fold domains"/>
    <property type="match status" value="1"/>
</dbReference>
<evidence type="ECO:0000313" key="5">
    <source>
        <dbReference type="EMBL" id="QND72815.1"/>
    </source>
</evidence>
<dbReference type="PANTHER" id="PTHR43103">
    <property type="entry name" value="NUCLEOSIDE-DIPHOSPHATE-SUGAR EPIMERASE"/>
    <property type="match status" value="1"/>
</dbReference>